<keyword evidence="2" id="KW-0472">Membrane</keyword>
<dbReference type="GO" id="GO:0035556">
    <property type="term" value="P:intracellular signal transduction"/>
    <property type="evidence" value="ECO:0007669"/>
    <property type="project" value="InterPro"/>
</dbReference>
<gene>
    <name evidence="4" type="ORF">B5M42_02895</name>
</gene>
<dbReference type="Pfam" id="PF05226">
    <property type="entry name" value="CHASE2"/>
    <property type="match status" value="1"/>
</dbReference>
<dbReference type="Proteomes" id="UP000298246">
    <property type="component" value="Unassembled WGS sequence"/>
</dbReference>
<evidence type="ECO:0000259" key="3">
    <source>
        <dbReference type="PROSITE" id="PS50125"/>
    </source>
</evidence>
<dbReference type="AlphaFoldDB" id="A0A4Y8Q9L0"/>
<organism evidence="4 5">
    <name type="scientific">Paenibacillus athensensis</name>
    <dbReference type="NCBI Taxonomy" id="1967502"/>
    <lineage>
        <taxon>Bacteria</taxon>
        <taxon>Bacillati</taxon>
        <taxon>Bacillota</taxon>
        <taxon>Bacilli</taxon>
        <taxon>Bacillales</taxon>
        <taxon>Paenibacillaceae</taxon>
        <taxon>Paenibacillus</taxon>
    </lineage>
</organism>
<feature type="transmembrane region" description="Helical" evidence="2">
    <location>
        <begin position="362"/>
        <end position="385"/>
    </location>
</feature>
<dbReference type="Gene3D" id="3.30.70.1230">
    <property type="entry name" value="Nucleotide cyclase"/>
    <property type="match status" value="1"/>
</dbReference>
<comment type="caution">
    <text evidence="4">The sequence shown here is derived from an EMBL/GenBank/DDBJ whole genome shotgun (WGS) entry which is preliminary data.</text>
</comment>
<reference evidence="4 5" key="1">
    <citation type="submission" date="2017-03" db="EMBL/GenBank/DDBJ databases">
        <title>Isolation of Levoglucosan Utilizing Bacteria.</title>
        <authorList>
            <person name="Arya A.S."/>
        </authorList>
    </citation>
    <scope>NUCLEOTIDE SEQUENCE [LARGE SCALE GENOMIC DNA]</scope>
    <source>
        <strain evidence="4 5">MEC069</strain>
    </source>
</reference>
<feature type="transmembrane region" description="Helical" evidence="2">
    <location>
        <begin position="25"/>
        <end position="43"/>
    </location>
</feature>
<dbReference type="PANTHER" id="PTHR43081:SF1">
    <property type="entry name" value="ADENYLATE CYCLASE, TERMINAL-DIFFERENTIATION SPECIFIC"/>
    <property type="match status" value="1"/>
</dbReference>
<dbReference type="GO" id="GO:0004016">
    <property type="term" value="F:adenylate cyclase activity"/>
    <property type="evidence" value="ECO:0007669"/>
    <property type="project" value="UniProtKB-ARBA"/>
</dbReference>
<dbReference type="SUPFAM" id="SSF55073">
    <property type="entry name" value="Nucleotide cyclase"/>
    <property type="match status" value="1"/>
</dbReference>
<accession>A0A4Y8Q9L0</accession>
<feature type="transmembrane region" description="Helical" evidence="2">
    <location>
        <begin position="391"/>
        <end position="412"/>
    </location>
</feature>
<proteinExistence type="inferred from homology"/>
<dbReference type="CDD" id="cd07302">
    <property type="entry name" value="CHD"/>
    <property type="match status" value="1"/>
</dbReference>
<sequence length="641" mass="71188">MPILSAHLTMKLVHKGEELMGKKNWIQTLGAGLVIMLLSTYFYTAGSSGTFYFIENPLQDVMRNAKSKAERQPEDRIKIITIDDKSLKEIGKFPWDRSVYAQAIEKLEQSGVAAIGIDVVMAEPSKNPEDDKALADALGKYPNVIMPVQINYPAQQQATNELIPERVDYPSSTLTTNRQQMAHINVFVDKDAKARQLSVGLPDEKGEYIPAFSVALANFLLPDDEKVKRDDATGEWLRGSEVIPTHGKNQVPTEFYSKPRQKLHASTGYETISFADVYKSENPLPLNGAIALIGPYVTAMQDEYQTPASSVKMFGIEIHANMIQALLENQFYKETSGPVGIAIIVIVSLLAIFLFERFKGRAAIFFFIGMFLMYNVIWLGLYTIGSILAPLIYPLFALVAIYIWSIVSHYLAERKERSRVTGIFGRFVSKTVVDELLQSGEDVKLGGSRKDISLIFVDIRGFTPMSERLEPEQVIQVLNEYLDVCTKAIFKFNGTLDKFIGDGVMAMFGAPIEYDNHPEMAVRAAIEMKGQANVLEQKLIEKYGIGVKFGLGINSGPAVVGNIGSEDLRLDYTAIGDTVNLSARLESNAKPGQILISENTYARVKDLFDIEPVGEIKVKGKEKPVMVYEVIGHAEQGRNLA</sequence>
<dbReference type="InterPro" id="IPR029787">
    <property type="entry name" value="Nucleotide_cyclase"/>
</dbReference>
<dbReference type="Pfam" id="PF00211">
    <property type="entry name" value="Guanylate_cyc"/>
    <property type="match status" value="1"/>
</dbReference>
<evidence type="ECO:0000256" key="1">
    <source>
        <dbReference type="ARBA" id="ARBA00005381"/>
    </source>
</evidence>
<dbReference type="PROSITE" id="PS50125">
    <property type="entry name" value="GUANYLATE_CYCLASE_2"/>
    <property type="match status" value="1"/>
</dbReference>
<name>A0A4Y8Q9L0_9BACL</name>
<dbReference type="PANTHER" id="PTHR43081">
    <property type="entry name" value="ADENYLATE CYCLASE, TERMINAL-DIFFERENTIATION SPECIFIC-RELATED"/>
    <property type="match status" value="1"/>
</dbReference>
<keyword evidence="5" id="KW-1185">Reference proteome</keyword>
<evidence type="ECO:0000313" key="4">
    <source>
        <dbReference type="EMBL" id="TFE91406.1"/>
    </source>
</evidence>
<comment type="similarity">
    <text evidence="1">Belongs to the adenylyl cyclase class-3 family.</text>
</comment>
<keyword evidence="2" id="KW-0812">Transmembrane</keyword>
<feature type="transmembrane region" description="Helical" evidence="2">
    <location>
        <begin position="337"/>
        <end position="355"/>
    </location>
</feature>
<keyword evidence="2" id="KW-1133">Transmembrane helix</keyword>
<dbReference type="InterPro" id="IPR007890">
    <property type="entry name" value="CHASE2"/>
</dbReference>
<feature type="domain" description="Guanylate cyclase" evidence="3">
    <location>
        <begin position="453"/>
        <end position="586"/>
    </location>
</feature>
<evidence type="ECO:0000256" key="2">
    <source>
        <dbReference type="SAM" id="Phobius"/>
    </source>
</evidence>
<dbReference type="InterPro" id="IPR001054">
    <property type="entry name" value="A/G_cyclase"/>
</dbReference>
<dbReference type="InterPro" id="IPR050697">
    <property type="entry name" value="Adenylyl/Guanylyl_Cyclase_3/4"/>
</dbReference>
<protein>
    <recommendedName>
        <fullName evidence="3">Guanylate cyclase domain-containing protein</fullName>
    </recommendedName>
</protein>
<dbReference type="SMART" id="SM00044">
    <property type="entry name" value="CYCc"/>
    <property type="match status" value="1"/>
</dbReference>
<dbReference type="GO" id="GO:0006171">
    <property type="term" value="P:cAMP biosynthetic process"/>
    <property type="evidence" value="ECO:0007669"/>
    <property type="project" value="TreeGrafter"/>
</dbReference>
<evidence type="ECO:0000313" key="5">
    <source>
        <dbReference type="Proteomes" id="UP000298246"/>
    </source>
</evidence>
<dbReference type="EMBL" id="MYFO01000002">
    <property type="protein sequence ID" value="TFE91406.1"/>
    <property type="molecule type" value="Genomic_DNA"/>
</dbReference>
<dbReference type="SMART" id="SM01080">
    <property type="entry name" value="CHASE2"/>
    <property type="match status" value="1"/>
</dbReference>